<dbReference type="Gene3D" id="3.30.54.20">
    <property type="match status" value="1"/>
</dbReference>
<dbReference type="GO" id="GO:0005524">
    <property type="term" value="F:ATP binding"/>
    <property type="evidence" value="ECO:0007669"/>
    <property type="project" value="UniProtKB-KW"/>
</dbReference>
<dbReference type="GO" id="GO:0005737">
    <property type="term" value="C:cytoplasm"/>
    <property type="evidence" value="ECO:0007669"/>
    <property type="project" value="InterPro"/>
</dbReference>
<evidence type="ECO:0000259" key="10">
    <source>
        <dbReference type="PROSITE" id="PS50860"/>
    </source>
</evidence>
<dbReference type="GO" id="GO:0004813">
    <property type="term" value="F:alanine-tRNA ligase activity"/>
    <property type="evidence" value="ECO:0007669"/>
    <property type="project" value="UniProtKB-EC"/>
</dbReference>
<feature type="domain" description="Alanyl-transfer RNA synthetases family profile" evidence="10">
    <location>
        <begin position="1"/>
        <end position="606"/>
    </location>
</feature>
<dbReference type="PANTHER" id="PTHR11777">
    <property type="entry name" value="ALANYL-TRNA SYNTHETASE"/>
    <property type="match status" value="1"/>
</dbReference>
<protein>
    <recommendedName>
        <fullName evidence="2">alanine--tRNA ligase</fullName>
        <ecNumber evidence="2">6.1.1.7</ecNumber>
    </recommendedName>
</protein>
<keyword evidence="8" id="KW-0648">Protein biosynthesis</keyword>
<evidence type="ECO:0000256" key="2">
    <source>
        <dbReference type="ARBA" id="ARBA00013168"/>
    </source>
</evidence>
<evidence type="ECO:0000313" key="12">
    <source>
        <dbReference type="Proteomes" id="UP000176614"/>
    </source>
</evidence>
<gene>
    <name evidence="11" type="ORF">A2264_03515</name>
</gene>
<keyword evidence="4" id="KW-0436">Ligase</keyword>
<dbReference type="InterPro" id="IPR018165">
    <property type="entry name" value="Ala-tRNA-synth_IIc_core"/>
</dbReference>
<dbReference type="PRINTS" id="PR00980">
    <property type="entry name" value="TRNASYNTHALA"/>
</dbReference>
<dbReference type="AlphaFoldDB" id="A0A1F4W0I5"/>
<dbReference type="Proteomes" id="UP000176614">
    <property type="component" value="Unassembled WGS sequence"/>
</dbReference>
<dbReference type="PROSITE" id="PS50860">
    <property type="entry name" value="AA_TRNA_LIGASE_II_ALA"/>
    <property type="match status" value="1"/>
</dbReference>
<dbReference type="Pfam" id="PF01411">
    <property type="entry name" value="tRNA-synt_2c"/>
    <property type="match status" value="1"/>
</dbReference>
<sequence>MQTKQILELYLEFYKSRGHKQIPNVSLVPEGDPTLLFVNSGMFPLVPYLSGEPHPLGSRLVNVQRAIRLDDINEIGDKTHTFAFHMIGNWSLNDYFKKEQLPWAYEFLIEQVKLDPKRLFATFFAGDKDSPRDENTLLLLQQIFAKYGVEAKENERLFACGKDQCWWQRGEAIGELGGPDSEVFYYIGDGEPKLGLVPGENDDLFLEVGNSVFMQYQMTESGWRELAQKNVDFGGGLERLAMVVQNKSDIFETDNFYPIIQKIEQLSQKNYRDSETITKSMRIIADHIRACVFLAMDGVMPSNKDQGYILRRLLRRMVRNGRNLGVEKDISVNLVPIVCELFEWLYPSLVQRRTEIQEVFSLEEDKFWRTLQKGSREFERLYATLDTSNLEELASKAFDMYQSLGYPVEMFLADLDDKAATVDLQAFERVYNEVAGKHQDMSRLGAEKKFKGGLADSSETVVKYHTTTHLLQMALQDVLGNHVKQVGSNITSERLRFDFTHHRKLTDEEIKKVTALVNDAIRACYPVNFVMLSKDKAIEAGAGYLEHETYPDEVKVYYVGSSLESSLSKEFCGGPHVDNTCKLQPIEIFKQEKMGEGKVRVYARFS</sequence>
<name>A0A1F4W0I5_UNCKA</name>
<dbReference type="InterPro" id="IPR018164">
    <property type="entry name" value="Ala-tRNA-synth_IIc_N"/>
</dbReference>
<evidence type="ECO:0000256" key="6">
    <source>
        <dbReference type="ARBA" id="ARBA00022840"/>
    </source>
</evidence>
<evidence type="ECO:0000256" key="4">
    <source>
        <dbReference type="ARBA" id="ARBA00022598"/>
    </source>
</evidence>
<dbReference type="InterPro" id="IPR012947">
    <property type="entry name" value="tRNA_SAD"/>
</dbReference>
<dbReference type="Gene3D" id="3.30.930.10">
    <property type="entry name" value="Bira Bifunctional Protein, Domain 2"/>
    <property type="match status" value="1"/>
</dbReference>
<keyword evidence="3" id="KW-0820">tRNA-binding</keyword>
<keyword evidence="5" id="KW-0547">Nucleotide-binding</keyword>
<dbReference type="InterPro" id="IPR002318">
    <property type="entry name" value="Ala-tRNA-lgiase_IIc"/>
</dbReference>
<evidence type="ECO:0000256" key="8">
    <source>
        <dbReference type="ARBA" id="ARBA00022917"/>
    </source>
</evidence>
<dbReference type="SUPFAM" id="SSF55681">
    <property type="entry name" value="Class II aaRS and biotin synthetases"/>
    <property type="match status" value="1"/>
</dbReference>
<dbReference type="SUPFAM" id="SSF101353">
    <property type="entry name" value="Putative anticodon-binding domain of alanyl-tRNA synthetase (AlaRS)"/>
    <property type="match status" value="1"/>
</dbReference>
<dbReference type="Pfam" id="PF07973">
    <property type="entry name" value="tRNA_SAD"/>
    <property type="match status" value="1"/>
</dbReference>
<dbReference type="GO" id="GO:0006419">
    <property type="term" value="P:alanyl-tRNA aminoacylation"/>
    <property type="evidence" value="ECO:0007669"/>
    <property type="project" value="InterPro"/>
</dbReference>
<keyword evidence="9" id="KW-0030">Aminoacyl-tRNA synthetase</keyword>
<dbReference type="EC" id="6.1.1.7" evidence="2"/>
<dbReference type="InterPro" id="IPR050058">
    <property type="entry name" value="Ala-tRNA_ligase"/>
</dbReference>
<dbReference type="GO" id="GO:0000049">
    <property type="term" value="F:tRNA binding"/>
    <property type="evidence" value="ECO:0007669"/>
    <property type="project" value="UniProtKB-KW"/>
</dbReference>
<dbReference type="NCBIfam" id="NF002436">
    <property type="entry name" value="PRK01584.1"/>
    <property type="match status" value="1"/>
</dbReference>
<dbReference type="PANTHER" id="PTHR11777:SF9">
    <property type="entry name" value="ALANINE--TRNA LIGASE, CYTOPLASMIC"/>
    <property type="match status" value="1"/>
</dbReference>
<proteinExistence type="inferred from homology"/>
<evidence type="ECO:0000256" key="9">
    <source>
        <dbReference type="ARBA" id="ARBA00023146"/>
    </source>
</evidence>
<evidence type="ECO:0000313" key="11">
    <source>
        <dbReference type="EMBL" id="OGC62921.1"/>
    </source>
</evidence>
<dbReference type="InterPro" id="IPR018162">
    <property type="entry name" value="Ala-tRNA-ligase_IIc_anticod-bd"/>
</dbReference>
<reference evidence="11 12" key="1">
    <citation type="journal article" date="2016" name="Nat. Commun.">
        <title>Thousands of microbial genomes shed light on interconnected biogeochemical processes in an aquifer system.</title>
        <authorList>
            <person name="Anantharaman K."/>
            <person name="Brown C.T."/>
            <person name="Hug L.A."/>
            <person name="Sharon I."/>
            <person name="Castelle C.J."/>
            <person name="Probst A.J."/>
            <person name="Thomas B.C."/>
            <person name="Singh A."/>
            <person name="Wilkins M.J."/>
            <person name="Karaoz U."/>
            <person name="Brodie E.L."/>
            <person name="Williams K.H."/>
            <person name="Hubbard S.S."/>
            <person name="Banfield J.F."/>
        </authorList>
    </citation>
    <scope>NUCLEOTIDE SEQUENCE [LARGE SCALE GENOMIC DNA]</scope>
</reference>
<evidence type="ECO:0000256" key="5">
    <source>
        <dbReference type="ARBA" id="ARBA00022741"/>
    </source>
</evidence>
<dbReference type="FunFam" id="3.30.980.10:FF:000004">
    <property type="entry name" value="Alanine--tRNA ligase, cytoplasmic"/>
    <property type="match status" value="1"/>
</dbReference>
<keyword evidence="7" id="KW-0694">RNA-binding</keyword>
<dbReference type="InterPro" id="IPR018163">
    <property type="entry name" value="Thr/Ala-tRNA-synth_IIc_edit"/>
</dbReference>
<dbReference type="SMART" id="SM00863">
    <property type="entry name" value="tRNA_SAD"/>
    <property type="match status" value="1"/>
</dbReference>
<organism evidence="11 12">
    <name type="scientific">candidate division WWE3 bacterium RIFOXYA2_FULL_46_9</name>
    <dbReference type="NCBI Taxonomy" id="1802636"/>
    <lineage>
        <taxon>Bacteria</taxon>
        <taxon>Katanobacteria</taxon>
    </lineage>
</organism>
<dbReference type="SUPFAM" id="SSF55186">
    <property type="entry name" value="ThrRS/AlaRS common domain"/>
    <property type="match status" value="1"/>
</dbReference>
<evidence type="ECO:0000256" key="7">
    <source>
        <dbReference type="ARBA" id="ARBA00022884"/>
    </source>
</evidence>
<evidence type="ECO:0000256" key="3">
    <source>
        <dbReference type="ARBA" id="ARBA00022555"/>
    </source>
</evidence>
<accession>A0A1F4W0I5</accession>
<comment type="similarity">
    <text evidence="1">Belongs to the class-II aminoacyl-tRNA synthetase family.</text>
</comment>
<dbReference type="InterPro" id="IPR045864">
    <property type="entry name" value="aa-tRNA-synth_II/BPL/LPL"/>
</dbReference>
<dbReference type="EMBL" id="MEVT01000011">
    <property type="protein sequence ID" value="OGC62921.1"/>
    <property type="molecule type" value="Genomic_DNA"/>
</dbReference>
<comment type="caution">
    <text evidence="11">The sequence shown here is derived from an EMBL/GenBank/DDBJ whole genome shotgun (WGS) entry which is preliminary data.</text>
</comment>
<dbReference type="GO" id="GO:0002161">
    <property type="term" value="F:aminoacyl-tRNA deacylase activity"/>
    <property type="evidence" value="ECO:0007669"/>
    <property type="project" value="TreeGrafter"/>
</dbReference>
<evidence type="ECO:0000256" key="1">
    <source>
        <dbReference type="ARBA" id="ARBA00008226"/>
    </source>
</evidence>
<dbReference type="Gene3D" id="3.30.980.10">
    <property type="entry name" value="Threonyl-trna Synthetase, Chain A, domain 2"/>
    <property type="match status" value="1"/>
</dbReference>
<keyword evidence="6" id="KW-0067">ATP-binding</keyword>